<name>A0A0S2IUF2_LEPBO</name>
<dbReference type="EMBL" id="CP012029">
    <property type="protein sequence ID" value="ALO27266.1"/>
    <property type="molecule type" value="Genomic_DNA"/>
</dbReference>
<proteinExistence type="predicted"/>
<accession>A0A0S2IUF2</accession>
<organism evidence="1">
    <name type="scientific">Leptospira borgpetersenii serovar Ballum</name>
    <dbReference type="NCBI Taxonomy" id="280505"/>
    <lineage>
        <taxon>Bacteria</taxon>
        <taxon>Pseudomonadati</taxon>
        <taxon>Spirochaetota</taxon>
        <taxon>Spirochaetia</taxon>
        <taxon>Leptospirales</taxon>
        <taxon>Leptospiraceae</taxon>
        <taxon>Leptospira</taxon>
    </lineage>
</organism>
<dbReference type="AlphaFoldDB" id="A0A0S2IUF2"/>
<evidence type="ECO:0000313" key="2">
    <source>
        <dbReference type="Proteomes" id="UP000058857"/>
    </source>
</evidence>
<gene>
    <name evidence="1" type="ORF">LBBP_03057</name>
</gene>
<reference evidence="1 2" key="1">
    <citation type="journal article" date="2015" name="PLoS Negl. Trop. Dis.">
        <title>Distribution of Plasmids in Distinct Leptospira Pathogenic Species.</title>
        <authorList>
            <person name="Wang Y."/>
            <person name="Zhuang X."/>
            <person name="Zhong Y."/>
            <person name="Zhang C."/>
            <person name="Zhang Y."/>
            <person name="Zeng L."/>
            <person name="Zhu Y."/>
            <person name="He P."/>
            <person name="Dong K."/>
            <person name="Pal U."/>
            <person name="Guo X."/>
            <person name="Qin J."/>
        </authorList>
    </citation>
    <scope>NUCLEOTIDE SEQUENCE [LARGE SCALE GENOMIC DNA]</scope>
    <source>
        <strain evidence="1 2">56604</strain>
    </source>
</reference>
<sequence length="40" mass="5114">MNFIKIFIKIFFFYKKAIILFTENIKFKRKEYKNDNEYKV</sequence>
<protein>
    <submittedName>
        <fullName evidence="1">Uncharacterized protein</fullName>
    </submittedName>
</protein>
<dbReference type="Proteomes" id="UP000058857">
    <property type="component" value="Chromosome 1"/>
</dbReference>
<evidence type="ECO:0000313" key="1">
    <source>
        <dbReference type="EMBL" id="ALO27266.1"/>
    </source>
</evidence>